<feature type="binding site" evidence="22">
    <location>
        <position position="2390"/>
    </location>
    <ligand>
        <name>L-glutamate</name>
        <dbReference type="ChEBI" id="CHEBI:29985"/>
    </ligand>
</feature>
<feature type="transmembrane region" description="Helical" evidence="27">
    <location>
        <begin position="2338"/>
        <end position="2361"/>
    </location>
</feature>
<dbReference type="Pfam" id="PF06327">
    <property type="entry name" value="Adcy_cons_dom"/>
    <property type="match status" value="1"/>
</dbReference>
<dbReference type="InterPro" id="IPR032628">
    <property type="entry name" value="AC_N"/>
</dbReference>
<dbReference type="PROSITE" id="PS00452">
    <property type="entry name" value="GUANYLATE_CYCLASE_1"/>
    <property type="match status" value="2"/>
</dbReference>
<dbReference type="SUPFAM" id="SSF81324">
    <property type="entry name" value="Voltage-gated potassium channels"/>
    <property type="match status" value="1"/>
</dbReference>
<dbReference type="Pfam" id="PF10613">
    <property type="entry name" value="Lig_chan-Glu_bd"/>
    <property type="match status" value="1"/>
</dbReference>
<feature type="region of interest" description="Disordered" evidence="26">
    <location>
        <begin position="1676"/>
        <end position="1710"/>
    </location>
</feature>
<feature type="site" description="Interaction with the cone snail toxin Con-ikot-ikot" evidence="23">
    <location>
        <position position="2195"/>
    </location>
</feature>
<organism evidence="29 30">
    <name type="scientific">Hermetia illucens</name>
    <name type="common">Black soldier fly</name>
    <dbReference type="NCBI Taxonomy" id="343691"/>
    <lineage>
        <taxon>Eukaryota</taxon>
        <taxon>Metazoa</taxon>
        <taxon>Ecdysozoa</taxon>
        <taxon>Arthropoda</taxon>
        <taxon>Hexapoda</taxon>
        <taxon>Insecta</taxon>
        <taxon>Pterygota</taxon>
        <taxon>Neoptera</taxon>
        <taxon>Endopterygota</taxon>
        <taxon>Diptera</taxon>
        <taxon>Brachycera</taxon>
        <taxon>Stratiomyomorpha</taxon>
        <taxon>Stratiomyidae</taxon>
        <taxon>Hermetiinae</taxon>
        <taxon>Hermetia</taxon>
    </lineage>
</organism>
<evidence type="ECO:0000256" key="1">
    <source>
        <dbReference type="ARBA" id="ARBA00001593"/>
    </source>
</evidence>
<dbReference type="PRINTS" id="PR00177">
    <property type="entry name" value="NMDARECEPTOR"/>
</dbReference>
<keyword evidence="7 27" id="KW-0812">Transmembrane</keyword>
<keyword evidence="19 25" id="KW-0456">Lyase</keyword>
<feature type="region of interest" description="Disordered" evidence="26">
    <location>
        <begin position="1222"/>
        <end position="1351"/>
    </location>
</feature>
<evidence type="ECO:0000256" key="10">
    <source>
        <dbReference type="ARBA" id="ARBA00022741"/>
    </source>
</evidence>
<dbReference type="FunFam" id="3.40.190.10:FF:000284">
    <property type="entry name" value="Glutamate receptor ionotropic, kainate 3-like Protein"/>
    <property type="match status" value="1"/>
</dbReference>
<keyword evidence="8" id="KW-0479">Metal-binding</keyword>
<feature type="transmembrane region" description="Helical" evidence="27">
    <location>
        <begin position="621"/>
        <end position="645"/>
    </location>
</feature>
<evidence type="ECO:0000256" key="21">
    <source>
        <dbReference type="ARBA" id="ARBA00023303"/>
    </source>
</evidence>
<dbReference type="InterPro" id="IPR009398">
    <property type="entry name" value="Adcy_conserved_dom"/>
</dbReference>
<reference evidence="29 30" key="1">
    <citation type="submission" date="2020-11" db="EMBL/GenBank/DDBJ databases">
        <authorList>
            <person name="Wallbank WR R."/>
            <person name="Pardo Diaz C."/>
            <person name="Kozak K."/>
            <person name="Martin S."/>
            <person name="Jiggins C."/>
            <person name="Moest M."/>
            <person name="Warren A I."/>
            <person name="Generalovic N T."/>
            <person name="Byers J.R.P. K."/>
            <person name="Montejo-Kovacevich G."/>
            <person name="Yen C E."/>
        </authorList>
    </citation>
    <scope>NUCLEOTIDE SEQUENCE [LARGE SCALE GENOMIC DNA]</scope>
</reference>
<feature type="compositionally biased region" description="Basic and acidic residues" evidence="26">
    <location>
        <begin position="520"/>
        <end position="532"/>
    </location>
</feature>
<dbReference type="InterPro" id="IPR001320">
    <property type="entry name" value="Iontro_rcpt_C"/>
</dbReference>
<evidence type="ECO:0000256" key="3">
    <source>
        <dbReference type="ARBA" id="ARBA00004141"/>
    </source>
</evidence>
<feature type="binding site" evidence="22">
    <location>
        <position position="2226"/>
    </location>
    <ligand>
        <name>L-glutamate</name>
        <dbReference type="ChEBI" id="CHEBI:29985"/>
    </ligand>
</feature>
<name>A0A7R8V1J0_HERIL</name>
<feature type="site" description="Crucial to convey clamshell closure to channel opening" evidence="23">
    <location>
        <position position="2368"/>
    </location>
</feature>
<evidence type="ECO:0000256" key="2">
    <source>
        <dbReference type="ARBA" id="ARBA00001946"/>
    </source>
</evidence>
<evidence type="ECO:0000256" key="5">
    <source>
        <dbReference type="ARBA" id="ARBA00012201"/>
    </source>
</evidence>
<feature type="transmembrane region" description="Helical" evidence="27">
    <location>
        <begin position="2555"/>
        <end position="2577"/>
    </location>
</feature>
<evidence type="ECO:0000256" key="6">
    <source>
        <dbReference type="ARBA" id="ARBA00022448"/>
    </source>
</evidence>
<dbReference type="GO" id="GO:0005886">
    <property type="term" value="C:plasma membrane"/>
    <property type="evidence" value="ECO:0007669"/>
    <property type="project" value="InterPro"/>
</dbReference>
<dbReference type="Gene3D" id="3.40.190.10">
    <property type="entry name" value="Periplasmic binding protein-like II"/>
    <property type="match status" value="3"/>
</dbReference>
<evidence type="ECO:0000256" key="22">
    <source>
        <dbReference type="PIRSR" id="PIRSR601508-1"/>
    </source>
</evidence>
<feature type="transmembrane region" description="Helical" evidence="27">
    <location>
        <begin position="775"/>
        <end position="794"/>
    </location>
</feature>
<evidence type="ECO:0000256" key="23">
    <source>
        <dbReference type="PIRSR" id="PIRSR601508-2"/>
    </source>
</evidence>
<dbReference type="EC" id="4.6.1.1" evidence="5"/>
<feature type="compositionally biased region" description="Acidic residues" evidence="26">
    <location>
        <begin position="1622"/>
        <end position="1637"/>
    </location>
</feature>
<feature type="transmembrane region" description="Helical" evidence="27">
    <location>
        <begin position="128"/>
        <end position="147"/>
    </location>
</feature>
<feature type="compositionally biased region" description="Low complexity" evidence="26">
    <location>
        <begin position="1568"/>
        <end position="1590"/>
    </location>
</feature>
<feature type="binding site" evidence="22">
    <location>
        <position position="2469"/>
    </location>
    <ligand>
        <name>L-glutamate</name>
        <dbReference type="ChEBI" id="CHEBI:29985"/>
    </ligand>
</feature>
<feature type="region of interest" description="Disordered" evidence="26">
    <location>
        <begin position="507"/>
        <end position="543"/>
    </location>
</feature>
<keyword evidence="16 27" id="KW-0472">Membrane</keyword>
<keyword evidence="12" id="KW-0460">Magnesium</keyword>
<dbReference type="SMART" id="SM00918">
    <property type="entry name" value="Lig_chan-Glu_bd"/>
    <property type="match status" value="1"/>
</dbReference>
<dbReference type="SMART" id="SM00079">
    <property type="entry name" value="PBPe"/>
    <property type="match status" value="1"/>
</dbReference>
<keyword evidence="30" id="KW-1185">Reference proteome</keyword>
<dbReference type="PANTHER" id="PTHR45627">
    <property type="entry name" value="ADENYLATE CYCLASE TYPE 1"/>
    <property type="match status" value="1"/>
</dbReference>
<evidence type="ECO:0000256" key="7">
    <source>
        <dbReference type="ARBA" id="ARBA00022692"/>
    </source>
</evidence>
<dbReference type="GO" id="GO:0046872">
    <property type="term" value="F:metal ion binding"/>
    <property type="evidence" value="ECO:0007669"/>
    <property type="project" value="UniProtKB-KW"/>
</dbReference>
<keyword evidence="24" id="KW-1015">Disulfide bond</keyword>
<feature type="domain" description="Guanylate cyclase" evidence="28">
    <location>
        <begin position="275"/>
        <end position="402"/>
    </location>
</feature>
<keyword evidence="15" id="KW-0406">Ion transport</keyword>
<dbReference type="SUPFAM" id="SSF53850">
    <property type="entry name" value="Periplasmic binding protein-like II"/>
    <property type="match status" value="1"/>
</dbReference>
<dbReference type="InParanoid" id="A0A7R8V1J0"/>
<evidence type="ECO:0000256" key="26">
    <source>
        <dbReference type="SAM" id="MobiDB-lite"/>
    </source>
</evidence>
<feature type="compositionally biased region" description="Polar residues" evidence="26">
    <location>
        <begin position="1678"/>
        <end position="1688"/>
    </location>
</feature>
<feature type="domain" description="Guanylate cyclase" evidence="28">
    <location>
        <begin position="868"/>
        <end position="1012"/>
    </location>
</feature>
<keyword evidence="13 27" id="KW-1133">Transmembrane helix</keyword>
<evidence type="ECO:0000256" key="25">
    <source>
        <dbReference type="RuleBase" id="RU000405"/>
    </source>
</evidence>
<feature type="compositionally biased region" description="Basic and acidic residues" evidence="26">
    <location>
        <begin position="1608"/>
        <end position="1621"/>
    </location>
</feature>
<keyword evidence="20" id="KW-1071">Ligand-gated ion channel</keyword>
<evidence type="ECO:0000256" key="11">
    <source>
        <dbReference type="ARBA" id="ARBA00022840"/>
    </source>
</evidence>
<keyword evidence="10" id="KW-0547">Nucleotide-binding</keyword>
<dbReference type="PANTHER" id="PTHR45627:SF26">
    <property type="entry name" value="ADENYLATE CYCLASE TYPE 1"/>
    <property type="match status" value="1"/>
</dbReference>
<dbReference type="FunCoup" id="A0A7R8V1J0">
    <property type="interactions" value="262"/>
</dbReference>
<feature type="transmembrane region" description="Helical" evidence="27">
    <location>
        <begin position="154"/>
        <end position="174"/>
    </location>
</feature>
<protein>
    <recommendedName>
        <fullName evidence="5">adenylate cyclase</fullName>
        <ecNumber evidence="5">4.6.1.1</ecNumber>
    </recommendedName>
</protein>
<dbReference type="SUPFAM" id="SSF55073">
    <property type="entry name" value="Nucleotide cyclase"/>
    <property type="match status" value="2"/>
</dbReference>
<dbReference type="FunFam" id="3.30.70.1230:FF:000001">
    <property type="entry name" value="Adenylate cyclase"/>
    <property type="match status" value="1"/>
</dbReference>
<sequence>MDHAVKAARGRPWNTLRFENDELECLYQRYTLKLQRFSVIGVVALVVVLCGVMAALSLVYNQMPTLHNVFNSIMCLLFAIILILLQCRVIKDHHLPFLCYGILFFTACICFISMPTVGNIFPVDTKEVMAEGVWQIVFVVFLAYAMMPLQIWEAVCFGIILPSVHIGLTAYKIYTDTFQYLEYNQLIANVVMFIGVNIAGLVVNIMMERAQRRAFLDTRNCIASRLEIQDENEKLERLLLSVLPQHVAMQMKNDILSPVAGQFHRIYIQKHENVSILFADIVGFTVLASQCSAQELVRLLNELFGRFDQLAHDNHCLRIKILGDCYYCVSGLPEPRKDHAKCAVEMGLDMIDAIATVVEATDVILNMRVGIHTGRVLCGVLGLRKWQFDVWSNDVTLANHMESGGEPGRVHVTRATLDSLSGEYEVEAGHGDQRSSYLRDHGVDTYFIVPPPHRRKPLMLNTLGVRSALGSRRKLSFRNVSNVVMQLLHTIKFSEPVPFSNMATGSYPSTGSAGGSVNDKNSRKTKVTDKLKRPFRKRHSSVHNQPTNRVNRFLSQAINARSVDRDKSVHVDRITLRFRESDKEREYHKDFDFGFTTAMGCSLLLLILGAALQVTALPRTLILLLLFLTAFIWVSSILMLLMAVRLKWIAWDLSESFSLRLAITVFTIVLLYSVGQVNVFTCVSDHPCLYNSTDTLDNDLAMLNHQNFAHRKCSLPQYVSLSATFAFLSVSVFLRLPIIIKTILVVFMGVVYALFIELSHTNIFDCYDHRVNSSIPLHLISLARIIIFMIAILVHGRLVEWTARLDFLWQLQASQEKKEMDVLQESNKRILHNLLPAHVAAHFLDNQFRSNMGNPGQELYHQSYVKVGVMFASVPNFHEFYTELDGSDQGLECLRLLNEIIADFDELLKEDRFHAIDKIKTVGSTFMAAVGLIPEYKMNPSDQNSIRRHMTALVEYIKAMRIALQEINNHSYNNFLLRVGINIGQVVAGVIGARKPQYDIWGNTVNVASRMDSTGIPGYTQVTQEVVDSLQGSHFEFRCRGQIKVKGKGDMITYFLCEQQNNALNGEVRNAMLGNRPNQPSNYMQPSQQQQATTHQPHPAEYYQKQSHINEKNYHPNMINSESYNIKKDNFNYLGNPNILLKAPSSHHDDHRDHYNTNNYHHNHQQSLRDNFNITENPNIMNNHESYNIRESYGQMESYNNISRRDQLNVRNHFNNNYSSCRENEPLLHPGPVAKVMPRQQNPPKYEPPRYTCPSPVSTPLPMQQAPNLSKATVTSNLRSNTPLLRTYMKPLPKLPPDIEETREMSSTDDLSSRPHSPSVSSSDESYSKTTEGEGDEDSPRPPNHLTKNANPLQWLYPCDIQVDPTSPKLSPVIDIANLKDYEISSTTESQGQTTTQNKGDSCTSFEYHERLGSNSGGNGSNSGSGNGVSDAMAAAKSPFEREIQRILNESARTKDGLNHFSSTANAANVLNNCRNNIELGYASGNNKIGINNNKTKYELESVDKGGGLSRIGGSTSFITKHPVGLEAIKEITRNKNPSESSQMQTSDTESCEILHENRSNNYLNNAQKQQQHQPQSQTTNSHTKSKSSNYAKDHNHRLRRCLSSECENSRDSLDVLNGERDDTEDNLDDDEFEEDVDDNRFEASGRSMEHGDDQNEGSELNVINDELKFGAAHHQSLDSNPVESQSEWSDEDCREEATGGAESTGYITDEPGLENISLLNEAGLTDAEGALSDVNSLYNAPDVDDTSISSRASSRLLSLDSLSGLYDCELDSKHEMAIVNVSHKITIFLVEDGQKDVIELMENVLKNLKNFNSFDTTNIKPHFVATNRKLANESIDKLCSLFQDGISIILDQTRFGWEDGLKLVTWSEVNYLKLDISIGPFLVALHEIIQKRGGNDVVLIFQSEEDYQEGLHYIIEKSHLRVLLLNGLSDHVVQRLDSLRPAPGYYSILADAESMQNIYKKVSSAKMFKRSDKWHFVFLDSDFDKFDFKPIPENSTIIRPSNTFLHPSTYQANKYSLKLLKIKEILLMELMQKIAEFSRIETINAHKFDCKNFDITENYEQRRPSVPDKLMNLFEDSKMLIIDNDRISYHLNLSIERKDGDEDTTVTAMWNSGVFQASVNSGLYPARRFFRIGTTEAIPWSYIRRDLITGKVLLDDEGNPIWEGYCIDLIAKLAKKMDFDYEIVAPREGTFGKRTSKGHWNGLVGDLVIGETDMAVAALKMTAEREEVIDFVAPYFEQTGISIVIRKPLRQTSLFKFMTVLRLEVWLSIVAALVSTAVMIWLLDKYSPYSARNNPKAYPYPCRDFSLKESLWFALTSFTPQGGGEVPKSVSARTLVAAYWLFVVLMLATFTANLAAFLTVERMQTPVQSLEQLARQSRINYTVVEGSDTHKYFINMKFAEDTLYRLWKELTLNATSDQSQYRIWDYPIKEQYGHILLAINSSNPVKNAAEGFRKVSEHENADFAFIHDSAEIKYEISKNCNLTEIGEVFAEQPYAIAIQQGSHLQDQLSFAILELQKDRYFEELTAKYWNNSARKDCDNTDENEGITLESLGGVFIATLFGLGLAMVTLVCEVIYYRRSGPRVTKVKPFERKPKEDAKLKAKKKIFNETMPSYKEVQKSESVPVTLAKEFVPARKRNTRIAYIHPEEGSYFYE</sequence>
<dbReference type="FunFam" id="3.40.190.10:FF:000160">
    <property type="entry name" value="GLutamate Receptor family (AMPA)"/>
    <property type="match status" value="1"/>
</dbReference>
<dbReference type="GO" id="GO:0006171">
    <property type="term" value="P:cAMP biosynthetic process"/>
    <property type="evidence" value="ECO:0007669"/>
    <property type="project" value="UniProtKB-KW"/>
</dbReference>
<feature type="disulfide bond" evidence="24">
    <location>
        <begin position="2481"/>
        <end position="2538"/>
    </location>
</feature>
<dbReference type="EMBL" id="LR899013">
    <property type="protein sequence ID" value="CAD7090525.1"/>
    <property type="molecule type" value="Genomic_DNA"/>
</dbReference>
<dbReference type="GO" id="GO:0004016">
    <property type="term" value="F:adenylate cyclase activity"/>
    <property type="evidence" value="ECO:0007669"/>
    <property type="project" value="UniProtKB-EC"/>
</dbReference>
<dbReference type="GO" id="GO:0005524">
    <property type="term" value="F:ATP binding"/>
    <property type="evidence" value="ECO:0007669"/>
    <property type="project" value="UniProtKB-KW"/>
</dbReference>
<feature type="region of interest" description="Disordered" evidence="26">
    <location>
        <begin position="1075"/>
        <end position="1100"/>
    </location>
</feature>
<evidence type="ECO:0000256" key="24">
    <source>
        <dbReference type="PIRSR" id="PIRSR601508-3"/>
    </source>
</evidence>
<keyword evidence="14" id="KW-0115">cAMP biosynthesis</keyword>
<evidence type="ECO:0000256" key="9">
    <source>
        <dbReference type="ARBA" id="ARBA00022737"/>
    </source>
</evidence>
<dbReference type="Gene3D" id="1.10.287.70">
    <property type="match status" value="1"/>
</dbReference>
<dbReference type="SMART" id="SM00044">
    <property type="entry name" value="CYCc"/>
    <property type="match status" value="2"/>
</dbReference>
<keyword evidence="11" id="KW-0067">ATP-binding</keyword>
<dbReference type="GO" id="GO:0015276">
    <property type="term" value="F:ligand-gated monoatomic ion channel activity"/>
    <property type="evidence" value="ECO:0007669"/>
    <property type="project" value="InterPro"/>
</dbReference>
<feature type="region of interest" description="Disordered" evidence="26">
    <location>
        <begin position="1408"/>
        <end position="1436"/>
    </location>
</feature>
<comment type="similarity">
    <text evidence="25">Belongs to the adenylyl cyclase class-4/guanylyl cyclase family.</text>
</comment>
<feature type="transmembrane region" description="Helical" evidence="27">
    <location>
        <begin position="66"/>
        <end position="85"/>
    </location>
</feature>
<keyword evidence="21" id="KW-0407">Ion channel</keyword>
<feature type="transmembrane region" description="Helical" evidence="27">
    <location>
        <begin position="593"/>
        <end position="615"/>
    </location>
</feature>
<dbReference type="PROSITE" id="PS50125">
    <property type="entry name" value="GUANYLATE_CYCLASE_2"/>
    <property type="match status" value="2"/>
</dbReference>
<evidence type="ECO:0000256" key="20">
    <source>
        <dbReference type="ARBA" id="ARBA00023286"/>
    </source>
</evidence>
<keyword evidence="6" id="KW-0813">Transport</keyword>
<comment type="similarity">
    <text evidence="4">Belongs to the glutamate-gated ion channel (TC 1.A.10.1) family.</text>
</comment>
<keyword evidence="9" id="KW-0677">Repeat</keyword>
<keyword evidence="17" id="KW-0675">Receptor</keyword>
<evidence type="ECO:0000313" key="29">
    <source>
        <dbReference type="EMBL" id="CAD7090525.1"/>
    </source>
</evidence>
<dbReference type="OrthoDB" id="5984008at2759"/>
<evidence type="ECO:0000256" key="27">
    <source>
        <dbReference type="SAM" id="Phobius"/>
    </source>
</evidence>
<accession>A0A7R8V1J0</accession>
<dbReference type="InterPro" id="IPR001054">
    <property type="entry name" value="A/G_cyclase"/>
</dbReference>
<gene>
    <name evidence="29" type="ORF">HERILL_LOCUS13003</name>
</gene>
<dbReference type="GO" id="GO:0035556">
    <property type="term" value="P:intracellular signal transduction"/>
    <property type="evidence" value="ECO:0007669"/>
    <property type="project" value="InterPro"/>
</dbReference>
<feature type="compositionally biased region" description="Polar residues" evidence="26">
    <location>
        <begin position="1255"/>
        <end position="1284"/>
    </location>
</feature>
<feature type="compositionally biased region" description="Low complexity" evidence="26">
    <location>
        <begin position="1088"/>
        <end position="1100"/>
    </location>
</feature>
<feature type="compositionally biased region" description="Gly residues" evidence="26">
    <location>
        <begin position="1415"/>
        <end position="1427"/>
    </location>
</feature>
<feature type="transmembrane region" description="Helical" evidence="27">
    <location>
        <begin position="37"/>
        <end position="60"/>
    </location>
</feature>
<comment type="subcellular location">
    <subcellularLocation>
        <location evidence="3">Membrane</location>
        <topology evidence="3">Multi-pass membrane protein</topology>
    </subcellularLocation>
</comment>
<feature type="region of interest" description="Disordered" evidence="26">
    <location>
        <begin position="1567"/>
        <end position="1637"/>
    </location>
</feature>
<dbReference type="Pfam" id="PF16214">
    <property type="entry name" value="AC_N"/>
    <property type="match status" value="1"/>
</dbReference>
<dbReference type="GO" id="GO:0007189">
    <property type="term" value="P:adenylate cyclase-activating G protein-coupled receptor signaling pathway"/>
    <property type="evidence" value="ECO:0007669"/>
    <property type="project" value="TreeGrafter"/>
</dbReference>
<dbReference type="FunFam" id="3.30.70.1230:FF:000002">
    <property type="entry name" value="Adenylate cyclase"/>
    <property type="match status" value="1"/>
</dbReference>
<dbReference type="InterPro" id="IPR001508">
    <property type="entry name" value="Iono_Glu_rcpt_met"/>
</dbReference>
<dbReference type="GO" id="GO:0038023">
    <property type="term" value="F:signaling receptor activity"/>
    <property type="evidence" value="ECO:0007669"/>
    <property type="project" value="InterPro"/>
</dbReference>
<evidence type="ECO:0000256" key="13">
    <source>
        <dbReference type="ARBA" id="ARBA00022989"/>
    </source>
</evidence>
<dbReference type="Proteomes" id="UP000594454">
    <property type="component" value="Chromosome 5"/>
</dbReference>
<evidence type="ECO:0000256" key="18">
    <source>
        <dbReference type="ARBA" id="ARBA00023180"/>
    </source>
</evidence>
<feature type="transmembrane region" description="Helical" evidence="27">
    <location>
        <begin position="743"/>
        <end position="763"/>
    </location>
</feature>
<comment type="catalytic activity">
    <reaction evidence="1">
        <text>ATP = 3',5'-cyclic AMP + diphosphate</text>
        <dbReference type="Rhea" id="RHEA:15389"/>
        <dbReference type="ChEBI" id="CHEBI:30616"/>
        <dbReference type="ChEBI" id="CHEBI:33019"/>
        <dbReference type="ChEBI" id="CHEBI:58165"/>
        <dbReference type="EC" id="4.6.1.1"/>
    </reaction>
</comment>
<evidence type="ECO:0000259" key="28">
    <source>
        <dbReference type="PROSITE" id="PS50125"/>
    </source>
</evidence>
<evidence type="ECO:0000256" key="14">
    <source>
        <dbReference type="ARBA" id="ARBA00022998"/>
    </source>
</evidence>
<comment type="cofactor">
    <cofactor evidence="2">
        <name>Mg(2+)</name>
        <dbReference type="ChEBI" id="CHEBI:18420"/>
    </cofactor>
</comment>
<dbReference type="Gene3D" id="3.30.70.1230">
    <property type="entry name" value="Nucleotide cyclase"/>
    <property type="match status" value="2"/>
</dbReference>
<feature type="transmembrane region" description="Helical" evidence="27">
    <location>
        <begin position="97"/>
        <end position="116"/>
    </location>
</feature>
<evidence type="ECO:0000256" key="8">
    <source>
        <dbReference type="ARBA" id="ARBA00022723"/>
    </source>
</evidence>
<dbReference type="InterPro" id="IPR018297">
    <property type="entry name" value="A/G_cyclase_CS"/>
</dbReference>
<evidence type="ECO:0000313" key="30">
    <source>
        <dbReference type="Proteomes" id="UP000594454"/>
    </source>
</evidence>
<evidence type="ECO:0000256" key="16">
    <source>
        <dbReference type="ARBA" id="ARBA00023136"/>
    </source>
</evidence>
<evidence type="ECO:0000256" key="4">
    <source>
        <dbReference type="ARBA" id="ARBA00008685"/>
    </source>
</evidence>
<keyword evidence="18" id="KW-0325">Glycoprotein</keyword>
<dbReference type="Pfam" id="PF00060">
    <property type="entry name" value="Lig_chan"/>
    <property type="match status" value="1"/>
</dbReference>
<dbReference type="Pfam" id="PF00211">
    <property type="entry name" value="Guanylate_cyc"/>
    <property type="match status" value="2"/>
</dbReference>
<proteinExistence type="inferred from homology"/>
<evidence type="ECO:0000256" key="17">
    <source>
        <dbReference type="ARBA" id="ARBA00023170"/>
    </source>
</evidence>
<feature type="transmembrane region" description="Helical" evidence="27">
    <location>
        <begin position="186"/>
        <end position="207"/>
    </location>
</feature>
<evidence type="ECO:0000256" key="15">
    <source>
        <dbReference type="ARBA" id="ARBA00023065"/>
    </source>
</evidence>
<dbReference type="CDD" id="cd13717">
    <property type="entry name" value="PBP2_iGluR_putative"/>
    <property type="match status" value="1"/>
</dbReference>
<dbReference type="InterPro" id="IPR019594">
    <property type="entry name" value="Glu/Gly-bd"/>
</dbReference>
<feature type="transmembrane region" description="Helical" evidence="27">
    <location>
        <begin position="657"/>
        <end position="675"/>
    </location>
</feature>
<evidence type="ECO:0000256" key="12">
    <source>
        <dbReference type="ARBA" id="ARBA00022842"/>
    </source>
</evidence>
<feature type="compositionally biased region" description="Polar residues" evidence="26">
    <location>
        <begin position="1076"/>
        <end position="1087"/>
    </location>
</feature>
<dbReference type="InterPro" id="IPR029787">
    <property type="entry name" value="Nucleotide_cyclase"/>
</dbReference>
<dbReference type="CDD" id="cd07302">
    <property type="entry name" value="CHD"/>
    <property type="match status" value="2"/>
</dbReference>
<dbReference type="FunFam" id="1.10.287.70:FF:000143">
    <property type="entry name" value="Probable glutamate receptor"/>
    <property type="match status" value="1"/>
</dbReference>
<feature type="transmembrane region" description="Helical" evidence="27">
    <location>
        <begin position="2266"/>
        <end position="2284"/>
    </location>
</feature>
<feature type="compositionally biased region" description="Low complexity" evidence="26">
    <location>
        <begin position="1314"/>
        <end position="1325"/>
    </location>
</feature>
<evidence type="ECO:0000256" key="19">
    <source>
        <dbReference type="ARBA" id="ARBA00023239"/>
    </source>
</evidence>